<evidence type="ECO:0000259" key="1">
    <source>
        <dbReference type="PROSITE" id="PS50181"/>
    </source>
</evidence>
<protein>
    <recommendedName>
        <fullName evidence="1">F-box domain-containing protein</fullName>
    </recommendedName>
</protein>
<dbReference type="OrthoDB" id="3249654at2759"/>
<dbReference type="SMART" id="SM00256">
    <property type="entry name" value="FBOX"/>
    <property type="match status" value="1"/>
</dbReference>
<sequence length="179" mass="20673">MENQLTALPFDIVTLIANRLLPYDVLALSTTCKMFRPLMFNKSVWLHITEQMSRSRPLPFLPISTPRLPLNVLHQASLRAQRVAKKWTEDIVYPKPVLRRFSFPDRRIISYFAFLPGARHLLLFDVVGTISCWTCEGVLLDKWEAGVGSQLTRWKPSETNGVHEWMDSQAVEIMIDHPQ</sequence>
<proteinExistence type="predicted"/>
<reference evidence="2 3" key="1">
    <citation type="submission" date="2018-06" db="EMBL/GenBank/DDBJ databases">
        <title>A transcriptomic atlas of mushroom development highlights an independent origin of complex multicellularity.</title>
        <authorList>
            <consortium name="DOE Joint Genome Institute"/>
            <person name="Krizsan K."/>
            <person name="Almasi E."/>
            <person name="Merenyi Z."/>
            <person name="Sahu N."/>
            <person name="Viragh M."/>
            <person name="Koszo T."/>
            <person name="Mondo S."/>
            <person name="Kiss B."/>
            <person name="Balint B."/>
            <person name="Kues U."/>
            <person name="Barry K."/>
            <person name="Hegedus J.C."/>
            <person name="Henrissat B."/>
            <person name="Johnson J."/>
            <person name="Lipzen A."/>
            <person name="Ohm R."/>
            <person name="Nagy I."/>
            <person name="Pangilinan J."/>
            <person name="Yan J."/>
            <person name="Xiong Y."/>
            <person name="Grigoriev I.V."/>
            <person name="Hibbett D.S."/>
            <person name="Nagy L.G."/>
        </authorList>
    </citation>
    <scope>NUCLEOTIDE SEQUENCE [LARGE SCALE GENOMIC DNA]</scope>
    <source>
        <strain evidence="2 3">SZMC22713</strain>
    </source>
</reference>
<dbReference type="SUPFAM" id="SSF81383">
    <property type="entry name" value="F-box domain"/>
    <property type="match status" value="1"/>
</dbReference>
<dbReference type="VEuPathDB" id="FungiDB:BD410DRAFT_182795"/>
<dbReference type="Proteomes" id="UP000294933">
    <property type="component" value="Unassembled WGS sequence"/>
</dbReference>
<dbReference type="InterPro" id="IPR001810">
    <property type="entry name" value="F-box_dom"/>
</dbReference>
<dbReference type="InterPro" id="IPR036047">
    <property type="entry name" value="F-box-like_dom_sf"/>
</dbReference>
<dbReference type="CDD" id="cd09917">
    <property type="entry name" value="F-box_SF"/>
    <property type="match status" value="1"/>
</dbReference>
<keyword evidence="3" id="KW-1185">Reference proteome</keyword>
<accession>A0A4Y7Q6S4</accession>
<organism evidence="2 3">
    <name type="scientific">Rickenella mellea</name>
    <dbReference type="NCBI Taxonomy" id="50990"/>
    <lineage>
        <taxon>Eukaryota</taxon>
        <taxon>Fungi</taxon>
        <taxon>Dikarya</taxon>
        <taxon>Basidiomycota</taxon>
        <taxon>Agaricomycotina</taxon>
        <taxon>Agaricomycetes</taxon>
        <taxon>Hymenochaetales</taxon>
        <taxon>Rickenellaceae</taxon>
        <taxon>Rickenella</taxon>
    </lineage>
</organism>
<evidence type="ECO:0000313" key="2">
    <source>
        <dbReference type="EMBL" id="TDL22918.1"/>
    </source>
</evidence>
<gene>
    <name evidence="2" type="ORF">BD410DRAFT_182795</name>
</gene>
<feature type="domain" description="F-box" evidence="1">
    <location>
        <begin position="2"/>
        <end position="48"/>
    </location>
</feature>
<dbReference type="EMBL" id="ML170172">
    <property type="protein sequence ID" value="TDL22918.1"/>
    <property type="molecule type" value="Genomic_DNA"/>
</dbReference>
<evidence type="ECO:0000313" key="3">
    <source>
        <dbReference type="Proteomes" id="UP000294933"/>
    </source>
</evidence>
<name>A0A4Y7Q6S4_9AGAM</name>
<dbReference type="AlphaFoldDB" id="A0A4Y7Q6S4"/>
<dbReference type="PROSITE" id="PS50181">
    <property type="entry name" value="FBOX"/>
    <property type="match status" value="1"/>
</dbReference>